<reference evidence="2" key="1">
    <citation type="submission" date="2023-02" db="EMBL/GenBank/DDBJ databases">
        <title>Colletotrichum kahawae CIFC_Que2 genome sequencing and assembly.</title>
        <authorList>
            <person name="Baroncelli R."/>
        </authorList>
    </citation>
    <scope>NUCLEOTIDE SEQUENCE</scope>
    <source>
        <strain evidence="2">CIFC_Que2</strain>
    </source>
</reference>
<gene>
    <name evidence="2" type="ORF">CKAH01_18035</name>
</gene>
<evidence type="ECO:0000259" key="1">
    <source>
        <dbReference type="Pfam" id="PF24809"/>
    </source>
</evidence>
<keyword evidence="3" id="KW-1185">Reference proteome</keyword>
<organism evidence="2 3">
    <name type="scientific">Colletotrichum kahawae</name>
    <name type="common">Coffee berry disease fungus</name>
    <dbReference type="NCBI Taxonomy" id="34407"/>
    <lineage>
        <taxon>Eukaryota</taxon>
        <taxon>Fungi</taxon>
        <taxon>Dikarya</taxon>
        <taxon>Ascomycota</taxon>
        <taxon>Pezizomycotina</taxon>
        <taxon>Sordariomycetes</taxon>
        <taxon>Hypocreomycetidae</taxon>
        <taxon>Glomerellales</taxon>
        <taxon>Glomerellaceae</taxon>
        <taxon>Colletotrichum</taxon>
        <taxon>Colletotrichum gloeosporioides species complex</taxon>
    </lineage>
</organism>
<name>A0AAE0D2N6_COLKA</name>
<sequence length="440" mass="49250">MKQQRVDAPPPVASEEARMRCQSKSNMQAALASAFWGNMELKCTNDQRRKVTEEANDARERARAIVYGNLGVETGSTFEGDIEQMTLEDLQCKIDARLERVQDQQRIWSVRSASGNRAICLLNDIAEFVGEFSGVVEVMKAADQAYGGVAYSALSVFLSVAVNTKGKDDLIDGVIVSLKAEYSRTVLLSEIYHTPEMNIHCNSEKKRLEILRTDLSHHMLAPDKTVETYFNLLSESFDRPPGLPRFSVDNLRSEEAYVRWRGSPADSTDISARLRKEAGDDASTRNAVVELYCQKTSFMSDSDQPKPISLIFNMLLQLLGSDLSILRDQAKYQKLRKRLGELKGTGHEELDKALGILIEVLKNFDVVNVVLDRVDRVQGSCFMRLMLTGLMSSPRTSGAKILVFCVACCNSQSMSQRIAELRDEMDDKALITLRKDQSLP</sequence>
<dbReference type="EMBL" id="VYYT01000277">
    <property type="protein sequence ID" value="KAK2749365.1"/>
    <property type="molecule type" value="Genomic_DNA"/>
</dbReference>
<accession>A0AAE0D2N6</accession>
<dbReference type="AlphaFoldDB" id="A0AAE0D2N6"/>
<dbReference type="Proteomes" id="UP001281614">
    <property type="component" value="Unassembled WGS sequence"/>
</dbReference>
<protein>
    <recommendedName>
        <fullName evidence="1">DUF7708 domain-containing protein</fullName>
    </recommendedName>
</protein>
<evidence type="ECO:0000313" key="3">
    <source>
        <dbReference type="Proteomes" id="UP001281614"/>
    </source>
</evidence>
<comment type="caution">
    <text evidence="2">The sequence shown here is derived from an EMBL/GenBank/DDBJ whole genome shotgun (WGS) entry which is preliminary data.</text>
</comment>
<feature type="domain" description="DUF7708" evidence="1">
    <location>
        <begin position="122"/>
        <end position="198"/>
    </location>
</feature>
<proteinExistence type="predicted"/>
<dbReference type="Pfam" id="PF24809">
    <property type="entry name" value="DUF7708"/>
    <property type="match status" value="1"/>
</dbReference>
<evidence type="ECO:0000313" key="2">
    <source>
        <dbReference type="EMBL" id="KAK2749365.1"/>
    </source>
</evidence>
<dbReference type="InterPro" id="IPR056125">
    <property type="entry name" value="DUF7708"/>
</dbReference>